<sequence>MGICCVKRQEAKETALVAGKIMTKRLSKTAKIESRDIGIIVSTICIEGSCSSSSFPRKDLKAIKNNGYEIENNRRDSRRSNLPLIPLNEIEENQKQNFFIQPPYRSMSSAVEISRSPESRPRDLLSLIRTRNPSFDSPISMSAVQPEISLRHVVTSDIKISPTMSLNMSRLTPETTPVQNRNLLSKTSSFLNIPGTAINRQESFLSEDSAVFNESFDSFQGRISPVDIHAPLEDSTKDFQTAKTMRKYVSSSRNYSRESSSVEKSTLRPTSRNSLLPNKKLEILRTKEVNKVKLGADKFQLNQYTAEGLLGQGAFGKVYKAKDSSGNLVAIKIYNKKQLRHRWIGKAKTALFAVKCEIEVMEKLEHPNVLQLLEVIDNDDSNKIYMILEFAPGGTINDHSPMSEKEAKHYFKQLVLGMDYLHEKALVVHRDIKPLNLLLDANNNLKISDFGSAQEMANGRDEFSNSAGTWAFMAPELHGGNGSFQGRPVDIWAMGVTLFYMIEGKTPFNGRRLIDLYEAVKNEEVVVPDKFNEDLKDLILKMLNKDPEQRATLEQIKAHPWLKNV</sequence>
<dbReference type="FunFam" id="1.10.510.10:FF:000571">
    <property type="entry name" value="Maternal embryonic leucine zipper kinase"/>
    <property type="match status" value="1"/>
</dbReference>
<evidence type="ECO:0000256" key="2">
    <source>
        <dbReference type="ARBA" id="ARBA00022741"/>
    </source>
</evidence>
<proteinExistence type="predicted"/>
<evidence type="ECO:0000259" key="6">
    <source>
        <dbReference type="PROSITE" id="PS50011"/>
    </source>
</evidence>
<dbReference type="PROSITE" id="PS00107">
    <property type="entry name" value="PROTEIN_KINASE_ATP"/>
    <property type="match status" value="1"/>
</dbReference>
<dbReference type="GO" id="GO:0035556">
    <property type="term" value="P:intracellular signal transduction"/>
    <property type="evidence" value="ECO:0007669"/>
    <property type="project" value="TreeGrafter"/>
</dbReference>
<dbReference type="Gene3D" id="1.10.510.10">
    <property type="entry name" value="Transferase(Phosphotransferase) domain 1"/>
    <property type="match status" value="1"/>
</dbReference>
<dbReference type="Pfam" id="PF00069">
    <property type="entry name" value="Pkinase"/>
    <property type="match status" value="1"/>
</dbReference>
<evidence type="ECO:0000256" key="5">
    <source>
        <dbReference type="SAM" id="MobiDB-lite"/>
    </source>
</evidence>
<accession>A0AAU9J668</accession>
<evidence type="ECO:0000313" key="7">
    <source>
        <dbReference type="EMBL" id="CAG9319802.1"/>
    </source>
</evidence>
<name>A0AAU9J668_9CILI</name>
<dbReference type="SMART" id="SM00220">
    <property type="entry name" value="S_TKc"/>
    <property type="match status" value="1"/>
</dbReference>
<reference evidence="7" key="1">
    <citation type="submission" date="2021-09" db="EMBL/GenBank/DDBJ databases">
        <authorList>
            <consortium name="AG Swart"/>
            <person name="Singh M."/>
            <person name="Singh A."/>
            <person name="Seah K."/>
            <person name="Emmerich C."/>
        </authorList>
    </citation>
    <scope>NUCLEOTIDE SEQUENCE</scope>
    <source>
        <strain evidence="7">ATCC30299</strain>
    </source>
</reference>
<dbReference type="InterPro" id="IPR017441">
    <property type="entry name" value="Protein_kinase_ATP_BS"/>
</dbReference>
<evidence type="ECO:0000256" key="1">
    <source>
        <dbReference type="ARBA" id="ARBA00011245"/>
    </source>
</evidence>
<dbReference type="AlphaFoldDB" id="A0AAU9J668"/>
<protein>
    <recommendedName>
        <fullName evidence="6">Protein kinase domain-containing protein</fullName>
    </recommendedName>
</protein>
<gene>
    <name evidence="7" type="ORF">BSTOLATCC_MIC24349</name>
</gene>
<evidence type="ECO:0000313" key="8">
    <source>
        <dbReference type="Proteomes" id="UP001162131"/>
    </source>
</evidence>
<keyword evidence="3 4" id="KW-0067">ATP-binding</keyword>
<dbReference type="CDD" id="cd14008">
    <property type="entry name" value="STKc_LKB1_CaMKK"/>
    <property type="match status" value="1"/>
</dbReference>
<dbReference type="PROSITE" id="PS50011">
    <property type="entry name" value="PROTEIN_KINASE_DOM"/>
    <property type="match status" value="1"/>
</dbReference>
<feature type="domain" description="Protein kinase" evidence="6">
    <location>
        <begin position="304"/>
        <end position="562"/>
    </location>
</feature>
<dbReference type="PANTHER" id="PTHR24346:SF77">
    <property type="entry name" value="SERINE THREONINE PROTEIN KINASE"/>
    <property type="match status" value="1"/>
</dbReference>
<dbReference type="FunFam" id="3.30.200.20:FF:000042">
    <property type="entry name" value="Aurora kinase A"/>
    <property type="match status" value="1"/>
</dbReference>
<dbReference type="InterPro" id="IPR008271">
    <property type="entry name" value="Ser/Thr_kinase_AS"/>
</dbReference>
<keyword evidence="8" id="KW-1185">Reference proteome</keyword>
<dbReference type="GO" id="GO:0004674">
    <property type="term" value="F:protein serine/threonine kinase activity"/>
    <property type="evidence" value="ECO:0007669"/>
    <property type="project" value="TreeGrafter"/>
</dbReference>
<dbReference type="GO" id="GO:0005737">
    <property type="term" value="C:cytoplasm"/>
    <property type="evidence" value="ECO:0007669"/>
    <property type="project" value="TreeGrafter"/>
</dbReference>
<dbReference type="SUPFAM" id="SSF56112">
    <property type="entry name" value="Protein kinase-like (PK-like)"/>
    <property type="match status" value="1"/>
</dbReference>
<comment type="caution">
    <text evidence="7">The sequence shown here is derived from an EMBL/GenBank/DDBJ whole genome shotgun (WGS) entry which is preliminary data.</text>
</comment>
<dbReference type="PANTHER" id="PTHR24346">
    <property type="entry name" value="MAP/MICROTUBULE AFFINITY-REGULATING KINASE"/>
    <property type="match status" value="1"/>
</dbReference>
<dbReference type="GO" id="GO:0005524">
    <property type="term" value="F:ATP binding"/>
    <property type="evidence" value="ECO:0007669"/>
    <property type="project" value="UniProtKB-UniRule"/>
</dbReference>
<feature type="compositionally biased region" description="Low complexity" evidence="5">
    <location>
        <begin position="250"/>
        <end position="263"/>
    </location>
</feature>
<keyword evidence="2 4" id="KW-0547">Nucleotide-binding</keyword>
<feature type="region of interest" description="Disordered" evidence="5">
    <location>
        <begin position="250"/>
        <end position="272"/>
    </location>
</feature>
<dbReference type="EMBL" id="CAJZBQ010000023">
    <property type="protein sequence ID" value="CAG9319802.1"/>
    <property type="molecule type" value="Genomic_DNA"/>
</dbReference>
<evidence type="ECO:0000256" key="4">
    <source>
        <dbReference type="PROSITE-ProRule" id="PRU10141"/>
    </source>
</evidence>
<organism evidence="7 8">
    <name type="scientific">Blepharisma stoltei</name>
    <dbReference type="NCBI Taxonomy" id="1481888"/>
    <lineage>
        <taxon>Eukaryota</taxon>
        <taxon>Sar</taxon>
        <taxon>Alveolata</taxon>
        <taxon>Ciliophora</taxon>
        <taxon>Postciliodesmatophora</taxon>
        <taxon>Heterotrichea</taxon>
        <taxon>Heterotrichida</taxon>
        <taxon>Blepharismidae</taxon>
        <taxon>Blepharisma</taxon>
    </lineage>
</organism>
<dbReference type="Proteomes" id="UP001162131">
    <property type="component" value="Unassembled WGS sequence"/>
</dbReference>
<comment type="subunit">
    <text evidence="1">Monomer.</text>
</comment>
<dbReference type="PROSITE" id="PS00108">
    <property type="entry name" value="PROTEIN_KINASE_ST"/>
    <property type="match status" value="1"/>
</dbReference>
<evidence type="ECO:0000256" key="3">
    <source>
        <dbReference type="ARBA" id="ARBA00022840"/>
    </source>
</evidence>
<dbReference type="InterPro" id="IPR000719">
    <property type="entry name" value="Prot_kinase_dom"/>
</dbReference>
<feature type="binding site" evidence="4">
    <location>
        <position position="332"/>
    </location>
    <ligand>
        <name>ATP</name>
        <dbReference type="ChEBI" id="CHEBI:30616"/>
    </ligand>
</feature>
<dbReference type="InterPro" id="IPR011009">
    <property type="entry name" value="Kinase-like_dom_sf"/>
</dbReference>